<evidence type="ECO:0000313" key="2">
    <source>
        <dbReference type="Proteomes" id="UP001050975"/>
    </source>
</evidence>
<protein>
    <submittedName>
        <fullName evidence="1">Transposase IS605 family protein</fullName>
    </submittedName>
</protein>
<proteinExistence type="predicted"/>
<organism evidence="1 2">
    <name type="scientific">Microseira wollei NIES-4236</name>
    <dbReference type="NCBI Taxonomy" id="2530354"/>
    <lineage>
        <taxon>Bacteria</taxon>
        <taxon>Bacillati</taxon>
        <taxon>Cyanobacteriota</taxon>
        <taxon>Cyanophyceae</taxon>
        <taxon>Oscillatoriophycideae</taxon>
        <taxon>Aerosakkonematales</taxon>
        <taxon>Aerosakkonemataceae</taxon>
        <taxon>Microseira</taxon>
    </lineage>
</organism>
<comment type="caution">
    <text evidence="1">The sequence shown here is derived from an EMBL/GenBank/DDBJ whole genome shotgun (WGS) entry which is preliminary data.</text>
</comment>
<gene>
    <name evidence="1" type="ORF">MiSe_38270</name>
</gene>
<evidence type="ECO:0000313" key="1">
    <source>
        <dbReference type="EMBL" id="GET39066.1"/>
    </source>
</evidence>
<dbReference type="AlphaFoldDB" id="A0AAV3XCB8"/>
<reference evidence="1" key="1">
    <citation type="submission" date="2019-10" db="EMBL/GenBank/DDBJ databases">
        <title>Draft genome sequece of Microseira wollei NIES-4236.</title>
        <authorList>
            <person name="Yamaguchi H."/>
            <person name="Suzuki S."/>
            <person name="Kawachi M."/>
        </authorList>
    </citation>
    <scope>NUCLEOTIDE SEQUENCE</scope>
    <source>
        <strain evidence="1">NIES-4236</strain>
    </source>
</reference>
<dbReference type="Proteomes" id="UP001050975">
    <property type="component" value="Unassembled WGS sequence"/>
</dbReference>
<dbReference type="RefSeq" id="WP_307731471.1">
    <property type="nucleotide sequence ID" value="NZ_BLAY01000058.1"/>
</dbReference>
<dbReference type="EMBL" id="BLAY01000058">
    <property type="protein sequence ID" value="GET39066.1"/>
    <property type="molecule type" value="Genomic_DNA"/>
</dbReference>
<accession>A0AAV3XCB8</accession>
<keyword evidence="2" id="KW-1185">Reference proteome</keyword>
<sequence length="82" mass="9671">MVVRRVTFRLYPKPPAVKKLLWARKMHQLLYAAIYNRKILLRKFGHSVSYLEQQNSLPAFKQVWPEYKQLGQAHLAGDFETG</sequence>
<name>A0AAV3XCB8_9CYAN</name>